<accession>A0A516X5G7</accession>
<proteinExistence type="predicted"/>
<dbReference type="OrthoDB" id="4569196at2"/>
<dbReference type="PROSITE" id="PS50937">
    <property type="entry name" value="HTH_MERR_2"/>
    <property type="match status" value="1"/>
</dbReference>
<evidence type="ECO:0000259" key="2">
    <source>
        <dbReference type="PROSITE" id="PS50937"/>
    </source>
</evidence>
<organism evidence="3 4">
    <name type="scientific">Tomitella fengzijianii</name>
    <dbReference type="NCBI Taxonomy" id="2597660"/>
    <lineage>
        <taxon>Bacteria</taxon>
        <taxon>Bacillati</taxon>
        <taxon>Actinomycetota</taxon>
        <taxon>Actinomycetes</taxon>
        <taxon>Mycobacteriales</taxon>
        <taxon>Tomitella</taxon>
    </lineage>
</organism>
<dbReference type="GO" id="GO:0003700">
    <property type="term" value="F:DNA-binding transcription factor activity"/>
    <property type="evidence" value="ECO:0007669"/>
    <property type="project" value="InterPro"/>
</dbReference>
<dbReference type="PANTHER" id="PTHR30204">
    <property type="entry name" value="REDOX-CYCLING DRUG-SENSING TRANSCRIPTIONAL ACTIVATOR SOXR"/>
    <property type="match status" value="1"/>
</dbReference>
<dbReference type="SMART" id="SM00422">
    <property type="entry name" value="HTH_MERR"/>
    <property type="match status" value="1"/>
</dbReference>
<dbReference type="PANTHER" id="PTHR30204:SF93">
    <property type="entry name" value="HTH MERR-TYPE DOMAIN-CONTAINING PROTEIN"/>
    <property type="match status" value="1"/>
</dbReference>
<dbReference type="PRINTS" id="PR00040">
    <property type="entry name" value="HTHMERR"/>
</dbReference>
<gene>
    <name evidence="3" type="ORF">FO059_14670</name>
</gene>
<dbReference type="Gene3D" id="1.10.1660.10">
    <property type="match status" value="1"/>
</dbReference>
<dbReference type="InterPro" id="IPR047057">
    <property type="entry name" value="MerR_fam"/>
</dbReference>
<feature type="domain" description="HTH merR-type" evidence="2">
    <location>
        <begin position="1"/>
        <end position="70"/>
    </location>
</feature>
<evidence type="ECO:0000313" key="4">
    <source>
        <dbReference type="Proteomes" id="UP000317344"/>
    </source>
</evidence>
<reference evidence="3 4" key="2">
    <citation type="submission" date="2019-07" db="EMBL/GenBank/DDBJ databases">
        <authorList>
            <person name="Huang Y."/>
        </authorList>
    </citation>
    <scope>NUCLEOTIDE SEQUENCE [LARGE SCALE GENOMIC DNA]</scope>
    <source>
        <strain evidence="3 4">HY188</strain>
    </source>
</reference>
<dbReference type="KEGG" id="toy:FO059_14670"/>
<dbReference type="CDD" id="cd00592">
    <property type="entry name" value="HTH_MerR-like"/>
    <property type="match status" value="1"/>
</dbReference>
<dbReference type="Proteomes" id="UP000317344">
    <property type="component" value="Chromosome"/>
</dbReference>
<keyword evidence="4" id="KW-1185">Reference proteome</keyword>
<keyword evidence="1" id="KW-0238">DNA-binding</keyword>
<dbReference type="GO" id="GO:0003677">
    <property type="term" value="F:DNA binding"/>
    <property type="evidence" value="ECO:0007669"/>
    <property type="project" value="UniProtKB-KW"/>
</dbReference>
<reference evidence="3 4" key="1">
    <citation type="submission" date="2019-07" db="EMBL/GenBank/DDBJ databases">
        <title>Tomitella cavernea sp. nov., an actinomycete isolated from soil.</title>
        <authorList>
            <person name="Cheng J."/>
        </authorList>
    </citation>
    <scope>NUCLEOTIDE SEQUENCE [LARGE SCALE GENOMIC DNA]</scope>
    <source>
        <strain evidence="3 4">HY188</strain>
    </source>
</reference>
<dbReference type="Pfam" id="PF00376">
    <property type="entry name" value="MerR"/>
    <property type="match status" value="1"/>
</dbReference>
<dbReference type="InterPro" id="IPR000551">
    <property type="entry name" value="MerR-type_HTH_dom"/>
</dbReference>
<dbReference type="EMBL" id="CP041765">
    <property type="protein sequence ID" value="QDQ98328.1"/>
    <property type="molecule type" value="Genomic_DNA"/>
</dbReference>
<protein>
    <submittedName>
        <fullName evidence="3">MerR family transcriptional regulator</fullName>
    </submittedName>
</protein>
<evidence type="ECO:0000256" key="1">
    <source>
        <dbReference type="ARBA" id="ARBA00023125"/>
    </source>
</evidence>
<dbReference type="SUPFAM" id="SSF46955">
    <property type="entry name" value="Putative DNA-binding domain"/>
    <property type="match status" value="1"/>
</dbReference>
<evidence type="ECO:0000313" key="3">
    <source>
        <dbReference type="EMBL" id="QDQ98328.1"/>
    </source>
</evidence>
<dbReference type="RefSeq" id="WP_143909733.1">
    <property type="nucleotide sequence ID" value="NZ_CP041765.1"/>
</dbReference>
<name>A0A516X5G7_9ACTN</name>
<sequence length="251" mass="27938">MLTIGQLAAHAGVTVRAVRHYHRLGLLPEPPRDHSGYRRYDARAVVDLIRIRTLAGAGVPLAKVPDLLHATPADFSAAVARIDDRLCAQIRRLENNRTTIARLAAGDSLALPDSAVSYLAMLRAQGVPESMVEVERDSWIILAAKWPDRLDAWIADKRRSFDDPRMLRLYRLLDLDGITAEDPRLAEAADLLVALSEAYDPAEQPDELTEQALVELLDSFADRYGPIADRMQELLAQRGWTGLSNMQRTGR</sequence>
<dbReference type="AlphaFoldDB" id="A0A516X5G7"/>
<dbReference type="InterPro" id="IPR009061">
    <property type="entry name" value="DNA-bd_dom_put_sf"/>
</dbReference>